<gene>
    <name evidence="1" type="ORF">AVDCRST_MAG30-4374</name>
</gene>
<proteinExistence type="predicted"/>
<dbReference type="EMBL" id="CADCVS010000573">
    <property type="protein sequence ID" value="CAA9537398.1"/>
    <property type="molecule type" value="Genomic_DNA"/>
</dbReference>
<sequence>MTARTALLLARPVAAAERGRFALMTGATAAAGGLFLADARIVRVGGDG</sequence>
<organism evidence="1">
    <name type="scientific">uncultured Solirubrobacteraceae bacterium</name>
    <dbReference type="NCBI Taxonomy" id="1162706"/>
    <lineage>
        <taxon>Bacteria</taxon>
        <taxon>Bacillati</taxon>
        <taxon>Actinomycetota</taxon>
        <taxon>Thermoleophilia</taxon>
        <taxon>Solirubrobacterales</taxon>
        <taxon>Solirubrobacteraceae</taxon>
        <taxon>environmental samples</taxon>
    </lineage>
</organism>
<evidence type="ECO:0000313" key="1">
    <source>
        <dbReference type="EMBL" id="CAA9537398.1"/>
    </source>
</evidence>
<dbReference type="AlphaFoldDB" id="A0A6J4U3V3"/>
<feature type="non-terminal residue" evidence="1">
    <location>
        <position position="48"/>
    </location>
</feature>
<reference evidence="1" key="1">
    <citation type="submission" date="2020-02" db="EMBL/GenBank/DDBJ databases">
        <authorList>
            <person name="Meier V. D."/>
        </authorList>
    </citation>
    <scope>NUCLEOTIDE SEQUENCE</scope>
    <source>
        <strain evidence="1">AVDCRST_MAG30</strain>
    </source>
</reference>
<accession>A0A6J4U3V3</accession>
<name>A0A6J4U3V3_9ACTN</name>
<protein>
    <submittedName>
        <fullName evidence="1">Uncharacterized protein</fullName>
    </submittedName>
</protein>